<protein>
    <submittedName>
        <fullName evidence="1">Uncharacterized protein</fullName>
    </submittedName>
</protein>
<evidence type="ECO:0000313" key="1">
    <source>
        <dbReference type="EMBL" id="GGB09138.1"/>
    </source>
</evidence>
<keyword evidence="2" id="KW-1185">Reference proteome</keyword>
<evidence type="ECO:0000313" key="2">
    <source>
        <dbReference type="Proteomes" id="UP000646478"/>
    </source>
</evidence>
<dbReference type="AlphaFoldDB" id="A0A916SPD4"/>
<accession>A0A916SPD4</accession>
<dbReference type="Proteomes" id="UP000646478">
    <property type="component" value="Unassembled WGS sequence"/>
</dbReference>
<comment type="caution">
    <text evidence="1">The sequence shown here is derived from an EMBL/GenBank/DDBJ whole genome shotgun (WGS) entry which is preliminary data.</text>
</comment>
<proteinExistence type="predicted"/>
<reference evidence="1" key="1">
    <citation type="journal article" date="2014" name="Int. J. Syst. Evol. Microbiol.">
        <title>Complete genome sequence of Corynebacterium casei LMG S-19264T (=DSM 44701T), isolated from a smear-ripened cheese.</title>
        <authorList>
            <consortium name="US DOE Joint Genome Institute (JGI-PGF)"/>
            <person name="Walter F."/>
            <person name="Albersmeier A."/>
            <person name="Kalinowski J."/>
            <person name="Ruckert C."/>
        </authorList>
    </citation>
    <scope>NUCLEOTIDE SEQUENCE</scope>
    <source>
        <strain evidence="1">CGMCC 1.15082</strain>
    </source>
</reference>
<organism evidence="1 2">
    <name type="scientific">Brucella endophytica</name>
    <dbReference type="NCBI Taxonomy" id="1963359"/>
    <lineage>
        <taxon>Bacteria</taxon>
        <taxon>Pseudomonadati</taxon>
        <taxon>Pseudomonadota</taxon>
        <taxon>Alphaproteobacteria</taxon>
        <taxon>Hyphomicrobiales</taxon>
        <taxon>Brucellaceae</taxon>
        <taxon>Brucella/Ochrobactrum group</taxon>
        <taxon>Brucella</taxon>
    </lineage>
</organism>
<reference evidence="1" key="2">
    <citation type="submission" date="2020-09" db="EMBL/GenBank/DDBJ databases">
        <authorList>
            <person name="Sun Q."/>
            <person name="Zhou Y."/>
        </authorList>
    </citation>
    <scope>NUCLEOTIDE SEQUENCE</scope>
    <source>
        <strain evidence="1">CGMCC 1.15082</strain>
    </source>
</reference>
<sequence>MSNIYMRFYLYGYQGKALSRLLRKLIAGSEVHRAWLLGYLGFFEQDGVRFGPANPYSSI</sequence>
<dbReference type="RefSeq" id="WP_188826096.1">
    <property type="nucleotide sequence ID" value="NZ_BMHH01000026.1"/>
</dbReference>
<gene>
    <name evidence="1" type="ORF">GCM10011491_41370</name>
</gene>
<name>A0A916SPD4_9HYPH</name>
<dbReference type="EMBL" id="BMHH01000026">
    <property type="protein sequence ID" value="GGB09138.1"/>
    <property type="molecule type" value="Genomic_DNA"/>
</dbReference>